<dbReference type="AlphaFoldDB" id="A0A8J5G604"/>
<dbReference type="Pfam" id="PF02383">
    <property type="entry name" value="Syja_N"/>
    <property type="match status" value="1"/>
</dbReference>
<accession>A0A8J5G604</accession>
<keyword evidence="4" id="KW-1185">Reference proteome</keyword>
<protein>
    <recommendedName>
        <fullName evidence="2">SAC domain-containing protein</fullName>
    </recommendedName>
</protein>
<feature type="domain" description="SAC" evidence="2">
    <location>
        <begin position="208"/>
        <end position="574"/>
    </location>
</feature>
<comment type="caution">
    <text evidence="3">The sequence shown here is derived from an EMBL/GenBank/DDBJ whole genome shotgun (WGS) entry which is preliminary data.</text>
</comment>
<organism evidence="3 4">
    <name type="scientific">Zingiber officinale</name>
    <name type="common">Ginger</name>
    <name type="synonym">Amomum zingiber</name>
    <dbReference type="NCBI Taxonomy" id="94328"/>
    <lineage>
        <taxon>Eukaryota</taxon>
        <taxon>Viridiplantae</taxon>
        <taxon>Streptophyta</taxon>
        <taxon>Embryophyta</taxon>
        <taxon>Tracheophyta</taxon>
        <taxon>Spermatophyta</taxon>
        <taxon>Magnoliopsida</taxon>
        <taxon>Liliopsida</taxon>
        <taxon>Zingiberales</taxon>
        <taxon>Zingiberaceae</taxon>
        <taxon>Zingiber</taxon>
    </lineage>
</organism>
<dbReference type="InterPro" id="IPR002013">
    <property type="entry name" value="SAC_dom"/>
</dbReference>
<dbReference type="PROSITE" id="PS50275">
    <property type="entry name" value="SAC"/>
    <property type="match status" value="1"/>
</dbReference>
<dbReference type="GO" id="GO:0046856">
    <property type="term" value="P:phosphatidylinositol dephosphorylation"/>
    <property type="evidence" value="ECO:0007669"/>
    <property type="project" value="TreeGrafter"/>
</dbReference>
<feature type="transmembrane region" description="Helical" evidence="1">
    <location>
        <begin position="22"/>
        <end position="43"/>
    </location>
</feature>
<dbReference type="PANTHER" id="PTHR45662:SF10">
    <property type="entry name" value="PHOSPHOINOSITIDE PHOSPHATASE SAC8"/>
    <property type="match status" value="1"/>
</dbReference>
<evidence type="ECO:0000313" key="3">
    <source>
        <dbReference type="EMBL" id="KAG6496993.1"/>
    </source>
</evidence>
<name>A0A8J5G604_ZINOF</name>
<dbReference type="GO" id="GO:0005783">
    <property type="term" value="C:endoplasmic reticulum"/>
    <property type="evidence" value="ECO:0007669"/>
    <property type="project" value="TreeGrafter"/>
</dbReference>
<evidence type="ECO:0000313" key="4">
    <source>
        <dbReference type="Proteomes" id="UP000734854"/>
    </source>
</evidence>
<dbReference type="GO" id="GO:0043812">
    <property type="term" value="F:phosphatidylinositol-4-phosphate phosphatase activity"/>
    <property type="evidence" value="ECO:0007669"/>
    <property type="project" value="TreeGrafter"/>
</dbReference>
<sequence>MNRPYHLNRSSLGLGRSRRRPIYFYGVLVVRFVPGGPSFVTVVKTICRSERSTTLLWSRMAEVEGEERSWPSSHGGGGGGGGRSSRAICCRELRLHEFPERYVILSADPDTPDHAFSIGRLDGQVEPLVENFSSVASSKVSTIFGVVGIIRLLAGTYVLLITSRKEVGSYLGFPVFNVTSMRVLLCNKALKHSTSQERKDEAYFMSLLKIIESTPGLYYSYEADLTLNLQRASKLTQERIHKSLWKQADPRFLWNRNLMEELIENKLDVFTIPVIQGSILKFVAHFVNESVHSHFLRSSLNIESGFKSVQLTFKGSPARVLLISRRCNRRLGTRMWRRGANLEGAAANFIETEQILEFEGFRASFLQIRGSIPLLWEQIVDLSYKPQLNIINHDETPKVVERHFHDLVQRYGETIAVDLTDKVSSEKTGLSYLNKEGEEGQLSEAFSAAIQNLPYVRYVPFDFHHACAKGNFDNLQLLYNQIKDQVESQGYFLMKIDGQILLEQKGVIRSNCIDCLDRTNVTQSYLAQKSLNLQLQQLGAFSASECISTHTDIYEMFRILWAEHGDEISLGYTGTHALKGDLVRYGRQTLGGMIKDGISALTRYYLNNFHDGIRQDALDLISGHYTLSRSGSGRFQVNGIDSLPYLPVASALIMGGLTMTSFTLHQAVGRSTNPLASSVFWASLTAGVMALVKANGKQFCSRPRLCGLM</sequence>
<dbReference type="Proteomes" id="UP000734854">
    <property type="component" value="Unassembled WGS sequence"/>
</dbReference>
<dbReference type="PANTHER" id="PTHR45662">
    <property type="entry name" value="PHOSPHATIDYLINOSITIDE PHOSPHATASE SAC1"/>
    <property type="match status" value="1"/>
</dbReference>
<evidence type="ECO:0000259" key="2">
    <source>
        <dbReference type="PROSITE" id="PS50275"/>
    </source>
</evidence>
<keyword evidence="1" id="KW-1133">Transmembrane helix</keyword>
<gene>
    <name evidence="3" type="ORF">ZIOFF_044877</name>
</gene>
<dbReference type="EMBL" id="JACMSC010000012">
    <property type="protein sequence ID" value="KAG6496993.1"/>
    <property type="molecule type" value="Genomic_DNA"/>
</dbReference>
<evidence type="ECO:0000256" key="1">
    <source>
        <dbReference type="SAM" id="Phobius"/>
    </source>
</evidence>
<keyword evidence="1" id="KW-0812">Transmembrane</keyword>
<keyword evidence="1" id="KW-0472">Membrane</keyword>
<proteinExistence type="predicted"/>
<reference evidence="3 4" key="1">
    <citation type="submission" date="2020-08" db="EMBL/GenBank/DDBJ databases">
        <title>Plant Genome Project.</title>
        <authorList>
            <person name="Zhang R.-G."/>
        </authorList>
    </citation>
    <scope>NUCLEOTIDE SEQUENCE [LARGE SCALE GENOMIC DNA]</scope>
    <source>
        <tissue evidence="3">Rhizome</tissue>
    </source>
</reference>